<dbReference type="Proteomes" id="UP000199387">
    <property type="component" value="Unassembled WGS sequence"/>
</dbReference>
<evidence type="ECO:0000256" key="4">
    <source>
        <dbReference type="ARBA" id="ARBA00022475"/>
    </source>
</evidence>
<dbReference type="SUPFAM" id="SSF55874">
    <property type="entry name" value="ATPase domain of HSP90 chaperone/DNA topoisomerase II/histidine kinase"/>
    <property type="match status" value="1"/>
</dbReference>
<keyword evidence="11 14" id="KW-1133">Transmembrane helix</keyword>
<evidence type="ECO:0000256" key="14">
    <source>
        <dbReference type="SAM" id="Phobius"/>
    </source>
</evidence>
<dbReference type="InterPro" id="IPR036890">
    <property type="entry name" value="HATPase_C_sf"/>
</dbReference>
<keyword evidence="4" id="KW-1003">Cell membrane</keyword>
<dbReference type="InterPro" id="IPR003660">
    <property type="entry name" value="HAMP_dom"/>
</dbReference>
<evidence type="ECO:0000256" key="1">
    <source>
        <dbReference type="ARBA" id="ARBA00000085"/>
    </source>
</evidence>
<proteinExistence type="predicted"/>
<dbReference type="GO" id="GO:0000155">
    <property type="term" value="F:phosphorelay sensor kinase activity"/>
    <property type="evidence" value="ECO:0007669"/>
    <property type="project" value="InterPro"/>
</dbReference>
<dbReference type="Pfam" id="PF00512">
    <property type="entry name" value="HisKA"/>
    <property type="match status" value="1"/>
</dbReference>
<dbReference type="InterPro" id="IPR036097">
    <property type="entry name" value="HisK_dim/P_sf"/>
</dbReference>
<keyword evidence="6" id="KW-0808">Transferase</keyword>
<dbReference type="SMART" id="SM00304">
    <property type="entry name" value="HAMP"/>
    <property type="match status" value="1"/>
</dbReference>
<dbReference type="GO" id="GO:0005886">
    <property type="term" value="C:plasma membrane"/>
    <property type="evidence" value="ECO:0007669"/>
    <property type="project" value="UniProtKB-SubCell"/>
</dbReference>
<dbReference type="PRINTS" id="PR00344">
    <property type="entry name" value="BCTRLSENSOR"/>
</dbReference>
<dbReference type="SUPFAM" id="SSF158472">
    <property type="entry name" value="HAMP domain-like"/>
    <property type="match status" value="1"/>
</dbReference>
<dbReference type="SMART" id="SM00387">
    <property type="entry name" value="HATPase_c"/>
    <property type="match status" value="1"/>
</dbReference>
<gene>
    <name evidence="17" type="ORF">SAMN04488112_13011</name>
</gene>
<keyword evidence="18" id="KW-1185">Reference proteome</keyword>
<keyword evidence="12" id="KW-0902">Two-component regulatory system</keyword>
<dbReference type="RefSeq" id="WP_091573111.1">
    <property type="nucleotide sequence ID" value="NZ_FMZA01000030.1"/>
</dbReference>
<dbReference type="PANTHER" id="PTHR45436">
    <property type="entry name" value="SENSOR HISTIDINE KINASE YKOH"/>
    <property type="match status" value="1"/>
</dbReference>
<dbReference type="PANTHER" id="PTHR45436:SF5">
    <property type="entry name" value="SENSOR HISTIDINE KINASE TRCS"/>
    <property type="match status" value="1"/>
</dbReference>
<evidence type="ECO:0000259" key="16">
    <source>
        <dbReference type="PROSITE" id="PS50885"/>
    </source>
</evidence>
<dbReference type="Gene3D" id="1.10.287.130">
    <property type="match status" value="1"/>
</dbReference>
<feature type="domain" description="HAMP" evidence="16">
    <location>
        <begin position="173"/>
        <end position="226"/>
    </location>
</feature>
<keyword evidence="9 17" id="KW-0418">Kinase</keyword>
<evidence type="ECO:0000256" key="10">
    <source>
        <dbReference type="ARBA" id="ARBA00022840"/>
    </source>
</evidence>
<reference evidence="17 18" key="1">
    <citation type="submission" date="2016-10" db="EMBL/GenBank/DDBJ databases">
        <authorList>
            <person name="de Groot N.N."/>
        </authorList>
    </citation>
    <scope>NUCLEOTIDE SEQUENCE [LARGE SCALE GENOMIC DNA]</scope>
    <source>
        <strain evidence="17 18">DSM 45514</strain>
    </source>
</reference>
<dbReference type="FunFam" id="1.10.287.130:FF:000001">
    <property type="entry name" value="Two-component sensor histidine kinase"/>
    <property type="match status" value="1"/>
</dbReference>
<dbReference type="InterPro" id="IPR003594">
    <property type="entry name" value="HATPase_dom"/>
</dbReference>
<dbReference type="AlphaFoldDB" id="A0A1G6RR93"/>
<dbReference type="SUPFAM" id="SSF47384">
    <property type="entry name" value="Homodimeric domain of signal transducing histidine kinase"/>
    <property type="match status" value="1"/>
</dbReference>
<dbReference type="PROSITE" id="PS50109">
    <property type="entry name" value="HIS_KIN"/>
    <property type="match status" value="1"/>
</dbReference>
<keyword evidence="10" id="KW-0067">ATP-binding</keyword>
<dbReference type="InterPro" id="IPR005467">
    <property type="entry name" value="His_kinase_dom"/>
</dbReference>
<comment type="subcellular location">
    <subcellularLocation>
        <location evidence="2">Cell membrane</location>
        <topology evidence="2">Multi-pass membrane protein</topology>
    </subcellularLocation>
</comment>
<dbReference type="STRING" id="1236220.SAMN04488112_13011"/>
<dbReference type="EMBL" id="FMZA01000030">
    <property type="protein sequence ID" value="SDD06874.1"/>
    <property type="molecule type" value="Genomic_DNA"/>
</dbReference>
<dbReference type="InterPro" id="IPR050428">
    <property type="entry name" value="TCS_sensor_his_kinase"/>
</dbReference>
<dbReference type="Pfam" id="PF00672">
    <property type="entry name" value="HAMP"/>
    <property type="match status" value="1"/>
</dbReference>
<sequence>MPIKWRLVLLSTTLLILVLCFFHVFVYQLFERWSIHTEQDVLSQKLNTLSEIYVNRDVDPHLKTWLQPFVDEGQAIRIIVEDEVELEINHGIPENLFLTETDSGEPVNQVKQEGEHRISVLTRSLSGPGERRVELYTDFTSLNRYLDTMLQALMIGSSVLLLVVAAGGYWMSRIALRPVQQISKTVRKMDPSRMENRLDVKKTGDEIEVMSHTFNHLLDRIYAMIKKQKQFVADASHELRTPVSVIRGYVNLLKRWGKDDPSVLEESLAAIEQETARLERSAADLLKLARLENEPEGNLSPLDLVEEVSCRVDRWRQVTNRSFRWDPPTTSIKARISSDHWGELVDILLDNGVRYSEEGTEVRMALRQQKDEAWFEVENDGKGIDEDDLPHVFERFYRGKTEEGQPTGTGLGLAIAKEITEKYGGSIHANSEPGQWTRIRVKLPLSH</sequence>
<evidence type="ECO:0000256" key="2">
    <source>
        <dbReference type="ARBA" id="ARBA00004651"/>
    </source>
</evidence>
<evidence type="ECO:0000256" key="9">
    <source>
        <dbReference type="ARBA" id="ARBA00022777"/>
    </source>
</evidence>
<dbReference type="OrthoDB" id="9786919at2"/>
<dbReference type="CDD" id="cd06225">
    <property type="entry name" value="HAMP"/>
    <property type="match status" value="1"/>
</dbReference>
<feature type="domain" description="Histidine kinase" evidence="15">
    <location>
        <begin position="234"/>
        <end position="447"/>
    </location>
</feature>
<evidence type="ECO:0000256" key="13">
    <source>
        <dbReference type="ARBA" id="ARBA00023136"/>
    </source>
</evidence>
<evidence type="ECO:0000256" key="11">
    <source>
        <dbReference type="ARBA" id="ARBA00022989"/>
    </source>
</evidence>
<dbReference type="Gene3D" id="6.10.340.10">
    <property type="match status" value="1"/>
</dbReference>
<evidence type="ECO:0000256" key="3">
    <source>
        <dbReference type="ARBA" id="ARBA00012438"/>
    </source>
</evidence>
<dbReference type="Gene3D" id="3.30.565.10">
    <property type="entry name" value="Histidine kinase-like ATPase, C-terminal domain"/>
    <property type="match status" value="1"/>
</dbReference>
<feature type="transmembrane region" description="Helical" evidence="14">
    <location>
        <begin position="7"/>
        <end position="30"/>
    </location>
</feature>
<evidence type="ECO:0000256" key="8">
    <source>
        <dbReference type="ARBA" id="ARBA00022741"/>
    </source>
</evidence>
<keyword evidence="7 14" id="KW-0812">Transmembrane</keyword>
<evidence type="ECO:0000259" key="15">
    <source>
        <dbReference type="PROSITE" id="PS50109"/>
    </source>
</evidence>
<dbReference type="GO" id="GO:0005524">
    <property type="term" value="F:ATP binding"/>
    <property type="evidence" value="ECO:0007669"/>
    <property type="project" value="UniProtKB-KW"/>
</dbReference>
<accession>A0A1G6RR93</accession>
<feature type="transmembrane region" description="Helical" evidence="14">
    <location>
        <begin position="149"/>
        <end position="171"/>
    </location>
</feature>
<evidence type="ECO:0000256" key="7">
    <source>
        <dbReference type="ARBA" id="ARBA00022692"/>
    </source>
</evidence>
<evidence type="ECO:0000256" key="5">
    <source>
        <dbReference type="ARBA" id="ARBA00022553"/>
    </source>
</evidence>
<dbReference type="InterPro" id="IPR003661">
    <property type="entry name" value="HisK_dim/P_dom"/>
</dbReference>
<dbReference type="CDD" id="cd00082">
    <property type="entry name" value="HisKA"/>
    <property type="match status" value="1"/>
</dbReference>
<dbReference type="InterPro" id="IPR004358">
    <property type="entry name" value="Sig_transdc_His_kin-like_C"/>
</dbReference>
<dbReference type="Pfam" id="PF02518">
    <property type="entry name" value="HATPase_c"/>
    <property type="match status" value="1"/>
</dbReference>
<dbReference type="EC" id="2.7.13.3" evidence="3"/>
<dbReference type="CDD" id="cd00075">
    <property type="entry name" value="HATPase"/>
    <property type="match status" value="1"/>
</dbReference>
<comment type="catalytic activity">
    <reaction evidence="1">
        <text>ATP + protein L-histidine = ADP + protein N-phospho-L-histidine.</text>
        <dbReference type="EC" id="2.7.13.3"/>
    </reaction>
</comment>
<dbReference type="SMART" id="SM00388">
    <property type="entry name" value="HisKA"/>
    <property type="match status" value="1"/>
</dbReference>
<dbReference type="PROSITE" id="PS50885">
    <property type="entry name" value="HAMP"/>
    <property type="match status" value="1"/>
</dbReference>
<evidence type="ECO:0000256" key="6">
    <source>
        <dbReference type="ARBA" id="ARBA00022679"/>
    </source>
</evidence>
<evidence type="ECO:0000313" key="17">
    <source>
        <dbReference type="EMBL" id="SDD06874.1"/>
    </source>
</evidence>
<name>A0A1G6RR93_9BACL</name>
<organism evidence="17 18">
    <name type="scientific">Melghirimyces thermohalophilus</name>
    <dbReference type="NCBI Taxonomy" id="1236220"/>
    <lineage>
        <taxon>Bacteria</taxon>
        <taxon>Bacillati</taxon>
        <taxon>Bacillota</taxon>
        <taxon>Bacilli</taxon>
        <taxon>Bacillales</taxon>
        <taxon>Thermoactinomycetaceae</taxon>
        <taxon>Melghirimyces</taxon>
    </lineage>
</organism>
<keyword evidence="8" id="KW-0547">Nucleotide-binding</keyword>
<evidence type="ECO:0000256" key="12">
    <source>
        <dbReference type="ARBA" id="ARBA00023012"/>
    </source>
</evidence>
<keyword evidence="13 14" id="KW-0472">Membrane</keyword>
<evidence type="ECO:0000313" key="18">
    <source>
        <dbReference type="Proteomes" id="UP000199387"/>
    </source>
</evidence>
<keyword evidence="5" id="KW-0597">Phosphoprotein</keyword>
<protein>
    <recommendedName>
        <fullName evidence="3">histidine kinase</fullName>
        <ecNumber evidence="3">2.7.13.3</ecNumber>
    </recommendedName>
</protein>